<comment type="subunit">
    <text evidence="8">Homodimer. Interacts with FtsZ.</text>
</comment>
<comment type="subcellular location">
    <subcellularLocation>
        <location evidence="1">Cytoplasm</location>
    </subcellularLocation>
</comment>
<comment type="function">
    <text evidence="7">Activator of cell division through the inhibition of FtsZ GTPase activity, therefore promoting FtsZ assembly into bundles of protofilaments necessary for the formation of the division Z ring. It is recruited early at mid-cell but it is not essential for cell division.</text>
</comment>
<gene>
    <name evidence="10" type="ORF">SAMN05660284_01624</name>
</gene>
<evidence type="ECO:0000256" key="6">
    <source>
        <dbReference type="ARBA" id="ARBA00023306"/>
    </source>
</evidence>
<dbReference type="InterPro" id="IPR036192">
    <property type="entry name" value="Cell_div_ZapA-like_sf"/>
</dbReference>
<dbReference type="OrthoDB" id="5297208at2"/>
<dbReference type="Pfam" id="PF05164">
    <property type="entry name" value="ZapA"/>
    <property type="match status" value="1"/>
</dbReference>
<evidence type="ECO:0000256" key="2">
    <source>
        <dbReference type="ARBA" id="ARBA00015195"/>
    </source>
</evidence>
<keyword evidence="4 10" id="KW-0132">Cell division</keyword>
<keyword evidence="6" id="KW-0131">Cell cycle</keyword>
<evidence type="ECO:0000256" key="7">
    <source>
        <dbReference type="ARBA" id="ARBA00024910"/>
    </source>
</evidence>
<dbReference type="EMBL" id="FOVE01000010">
    <property type="protein sequence ID" value="SFN49242.1"/>
    <property type="molecule type" value="Genomic_DNA"/>
</dbReference>
<evidence type="ECO:0000313" key="11">
    <source>
        <dbReference type="Proteomes" id="UP000242869"/>
    </source>
</evidence>
<dbReference type="AlphaFoldDB" id="A0A1I4ZG59"/>
<dbReference type="RefSeq" id="WP_091194231.1">
    <property type="nucleotide sequence ID" value="NZ_FOVE01000010.1"/>
</dbReference>
<dbReference type="InterPro" id="IPR042233">
    <property type="entry name" value="Cell_div_ZapA_N"/>
</dbReference>
<evidence type="ECO:0000256" key="1">
    <source>
        <dbReference type="ARBA" id="ARBA00004496"/>
    </source>
</evidence>
<dbReference type="PANTHER" id="PTHR34981:SF1">
    <property type="entry name" value="CELL DIVISION PROTEIN ZAPA"/>
    <property type="match status" value="1"/>
</dbReference>
<evidence type="ECO:0000313" key="10">
    <source>
        <dbReference type="EMBL" id="SFN49242.1"/>
    </source>
</evidence>
<dbReference type="GO" id="GO:0030428">
    <property type="term" value="C:cell septum"/>
    <property type="evidence" value="ECO:0007669"/>
    <property type="project" value="TreeGrafter"/>
</dbReference>
<organism evidence="10 11">
    <name type="scientific">Formivibrio citricus</name>
    <dbReference type="NCBI Taxonomy" id="83765"/>
    <lineage>
        <taxon>Bacteria</taxon>
        <taxon>Pseudomonadati</taxon>
        <taxon>Pseudomonadota</taxon>
        <taxon>Betaproteobacteria</taxon>
        <taxon>Neisseriales</taxon>
        <taxon>Chitinibacteraceae</taxon>
        <taxon>Formivibrio</taxon>
    </lineage>
</organism>
<dbReference type="STRING" id="83765.SAMN05660284_01624"/>
<evidence type="ECO:0000256" key="4">
    <source>
        <dbReference type="ARBA" id="ARBA00022618"/>
    </source>
</evidence>
<dbReference type="Gene3D" id="1.20.5.50">
    <property type="match status" value="1"/>
</dbReference>
<dbReference type="GO" id="GO:0005829">
    <property type="term" value="C:cytosol"/>
    <property type="evidence" value="ECO:0007669"/>
    <property type="project" value="TreeGrafter"/>
</dbReference>
<dbReference type="Gene3D" id="3.30.160.880">
    <property type="entry name" value="Cell division protein ZapA protomer, N-terminal domain"/>
    <property type="match status" value="1"/>
</dbReference>
<sequence length="103" mass="11437">MSEIKQLDVSIMGREFRLACPAEEEPALLQAVQMLDEKMHEIRAGGKVVGLEKIAIMAALNIAHELLHVRVGSGDFDIGTIQRKIHSMNETIDAALQEQRALF</sequence>
<evidence type="ECO:0000256" key="8">
    <source>
        <dbReference type="ARBA" id="ARBA00026068"/>
    </source>
</evidence>
<dbReference type="PANTHER" id="PTHR34981">
    <property type="entry name" value="CELL DIVISION PROTEIN ZAPA"/>
    <property type="match status" value="1"/>
</dbReference>
<evidence type="ECO:0000256" key="9">
    <source>
        <dbReference type="ARBA" id="ARBA00033158"/>
    </source>
</evidence>
<dbReference type="GO" id="GO:0000917">
    <property type="term" value="P:division septum assembly"/>
    <property type="evidence" value="ECO:0007669"/>
    <property type="project" value="UniProtKB-KW"/>
</dbReference>
<dbReference type="Proteomes" id="UP000242869">
    <property type="component" value="Unassembled WGS sequence"/>
</dbReference>
<dbReference type="GO" id="GO:0043093">
    <property type="term" value="P:FtsZ-dependent cytokinesis"/>
    <property type="evidence" value="ECO:0007669"/>
    <property type="project" value="TreeGrafter"/>
</dbReference>
<dbReference type="GO" id="GO:0000921">
    <property type="term" value="P:septin ring assembly"/>
    <property type="evidence" value="ECO:0007669"/>
    <property type="project" value="TreeGrafter"/>
</dbReference>
<dbReference type="InterPro" id="IPR007838">
    <property type="entry name" value="Cell_div_ZapA-like"/>
</dbReference>
<dbReference type="GO" id="GO:0032153">
    <property type="term" value="C:cell division site"/>
    <property type="evidence" value="ECO:0007669"/>
    <property type="project" value="TreeGrafter"/>
</dbReference>
<name>A0A1I4ZG59_9NEIS</name>
<keyword evidence="11" id="KW-1185">Reference proteome</keyword>
<dbReference type="SUPFAM" id="SSF102829">
    <property type="entry name" value="Cell division protein ZapA-like"/>
    <property type="match status" value="1"/>
</dbReference>
<reference evidence="11" key="1">
    <citation type="submission" date="2016-10" db="EMBL/GenBank/DDBJ databases">
        <authorList>
            <person name="Varghese N."/>
            <person name="Submissions S."/>
        </authorList>
    </citation>
    <scope>NUCLEOTIDE SEQUENCE [LARGE SCALE GENOMIC DNA]</scope>
    <source>
        <strain evidence="11">DSM 6150</strain>
    </source>
</reference>
<evidence type="ECO:0000256" key="3">
    <source>
        <dbReference type="ARBA" id="ARBA00022490"/>
    </source>
</evidence>
<keyword evidence="3" id="KW-0963">Cytoplasm</keyword>
<proteinExistence type="predicted"/>
<keyword evidence="5" id="KW-0717">Septation</keyword>
<protein>
    <recommendedName>
        <fullName evidence="2">Cell division protein ZapA</fullName>
    </recommendedName>
    <alternativeName>
        <fullName evidence="9">Z ring-associated protein ZapA</fullName>
    </alternativeName>
</protein>
<accession>A0A1I4ZG59</accession>
<evidence type="ECO:0000256" key="5">
    <source>
        <dbReference type="ARBA" id="ARBA00023210"/>
    </source>
</evidence>